<feature type="region of interest" description="Disordered" evidence="11">
    <location>
        <begin position="1241"/>
        <end position="1263"/>
    </location>
</feature>
<dbReference type="GO" id="GO:0030686">
    <property type="term" value="C:90S preribosome"/>
    <property type="evidence" value="ECO:0007669"/>
    <property type="project" value="TreeGrafter"/>
</dbReference>
<dbReference type="SMART" id="SM01362">
    <property type="entry name" value="DUF663"/>
    <property type="match status" value="1"/>
</dbReference>
<dbReference type="PANTHER" id="PTHR14085:SF3">
    <property type="entry name" value="WD REPEAT-CONTAINING PROTEIN 46"/>
    <property type="match status" value="1"/>
</dbReference>
<protein>
    <recommendedName>
        <fullName evidence="8">U three protein 7</fullName>
    </recommendedName>
</protein>
<dbReference type="InterPro" id="IPR019775">
    <property type="entry name" value="WD40_repeat_CS"/>
</dbReference>
<dbReference type="PANTHER" id="PTHR14085">
    <property type="entry name" value="WD-REPEAT PROTEIN BING4"/>
    <property type="match status" value="1"/>
</dbReference>
<dbReference type="STRING" id="183478.A0A364NGH5"/>
<dbReference type="Pfam" id="PF08142">
    <property type="entry name" value="AARP2CN"/>
    <property type="match status" value="1"/>
</dbReference>
<feature type="domain" description="Bms1-type G" evidence="12">
    <location>
        <begin position="89"/>
        <end position="248"/>
    </location>
</feature>
<feature type="compositionally biased region" description="Acidic residues" evidence="11">
    <location>
        <begin position="418"/>
        <end position="430"/>
    </location>
</feature>
<comment type="caution">
    <text evidence="13">The sequence shown here is derived from an EMBL/GenBank/DDBJ whole genome shotgun (WGS) entry which is preliminary data.</text>
</comment>
<feature type="region of interest" description="Disordered" evidence="11">
    <location>
        <begin position="1358"/>
        <end position="1382"/>
    </location>
</feature>
<evidence type="ECO:0000313" key="14">
    <source>
        <dbReference type="Proteomes" id="UP000249619"/>
    </source>
</evidence>
<dbReference type="FunFam" id="2.130.10.10:FF:000378">
    <property type="entry name" value="U3 small nucleolar RNA-associated protein 7"/>
    <property type="match status" value="1"/>
</dbReference>
<keyword evidence="10" id="KW-0175">Coiled coil</keyword>
<keyword evidence="5 9" id="KW-0853">WD repeat</keyword>
<feature type="coiled-coil region" evidence="10">
    <location>
        <begin position="883"/>
        <end position="910"/>
    </location>
</feature>
<evidence type="ECO:0000256" key="5">
    <source>
        <dbReference type="ARBA" id="ARBA00022574"/>
    </source>
</evidence>
<dbReference type="Pfam" id="PF08149">
    <property type="entry name" value="BING4CT"/>
    <property type="match status" value="1"/>
</dbReference>
<dbReference type="PROSITE" id="PS00678">
    <property type="entry name" value="WD_REPEATS_1"/>
    <property type="match status" value="1"/>
</dbReference>
<evidence type="ECO:0000256" key="7">
    <source>
        <dbReference type="ARBA" id="ARBA00023242"/>
    </source>
</evidence>
<evidence type="ECO:0000256" key="9">
    <source>
        <dbReference type="PROSITE-ProRule" id="PRU00221"/>
    </source>
</evidence>
<dbReference type="GO" id="GO:0000462">
    <property type="term" value="P:maturation of SSU-rRNA from tricistronic rRNA transcript (SSU-rRNA, 5.8S rRNA, LSU-rRNA)"/>
    <property type="evidence" value="ECO:0007669"/>
    <property type="project" value="TreeGrafter"/>
</dbReference>
<dbReference type="InterPro" id="IPR015943">
    <property type="entry name" value="WD40/YVTN_repeat-like_dom_sf"/>
</dbReference>
<dbReference type="GO" id="GO:0032040">
    <property type="term" value="C:small-subunit processome"/>
    <property type="evidence" value="ECO:0007669"/>
    <property type="project" value="TreeGrafter"/>
</dbReference>
<feature type="region of interest" description="Disordered" evidence="11">
    <location>
        <begin position="1"/>
        <end position="54"/>
    </location>
</feature>
<gene>
    <name evidence="13" type="ORF">DDE83_000307</name>
</gene>
<evidence type="ECO:0000256" key="3">
    <source>
        <dbReference type="ARBA" id="ARBA00022517"/>
    </source>
</evidence>
<dbReference type="Pfam" id="PF04950">
    <property type="entry name" value="RIBIOP_C"/>
    <property type="match status" value="1"/>
</dbReference>
<dbReference type="SMART" id="SM01033">
    <property type="entry name" value="BING4CT"/>
    <property type="match status" value="1"/>
</dbReference>
<keyword evidence="14" id="KW-1185">Reference proteome</keyword>
<keyword evidence="4" id="KW-0698">rRNA processing</keyword>
<evidence type="ECO:0000259" key="12">
    <source>
        <dbReference type="PROSITE" id="PS51714"/>
    </source>
</evidence>
<comment type="function">
    <text evidence="1">Involved in nucleolar processing of pre-18S ribosomal RNA.</text>
</comment>
<dbReference type="InterPro" id="IPR036322">
    <property type="entry name" value="WD40_repeat_dom_sf"/>
</dbReference>
<proteinExistence type="predicted"/>
<dbReference type="SUPFAM" id="SSF50978">
    <property type="entry name" value="WD40 repeat-like"/>
    <property type="match status" value="1"/>
</dbReference>
<dbReference type="InterPro" id="IPR012948">
    <property type="entry name" value="AARP2CN"/>
</dbReference>
<evidence type="ECO:0000256" key="6">
    <source>
        <dbReference type="ARBA" id="ARBA00022737"/>
    </source>
</evidence>
<name>A0A364NGH5_STELY</name>
<sequence>MAPMDSHHHRSTTKKDKKGFKSRHATKGALKEQSKGKVNSLSFEFGSRKTPHQQVMNKFDRRNRAKQMRINKDHEHAKSTNVFAGKDGAPRIAAIIPLCSDVSTATAVRSLNSSVDIEEEVPEAGWTRTNVDRFKQKVQYLVVKRDLLAALDACRVADFVVFVLSAHEEVDAEGELILKSVESQGISNTFTVVQGLEKVEPAKQRPSVVSSLKSYITHWLPSTDRVYSIDNRQEAANLVRSLCTTTTKGVRWRDQRSYMFIEDVAWPGGKSAVNDDGTGDVVITGVVRGLGLKADRLVQVGDWGDFQVDKIVAAPLEARKKAKDEEMAVDSTDDTLERPTEDQDDLAELAPEETLMDDVTNYATSVAPSERKGVLLDDHHYFSDEEEEATPAQKRRLPKGTSDYQAAWYLDGMSDSGSDLEDFDMDDPQEDAQSQPAHPADGEEGMDIDGKAMTEGAPSEYPQSEMFLDPSPEDEAAQIEAYRKSRKTDEEEDLEFPDEIELHPNVNARERLIRYRGLKSLKTSKWDTEEDRPYEPDEWQRLLEISDYKRTATKFMREAWAGGVKAGTRVSVHIRGVPLQFQESQSRPMAMFSLLRHEHKRTACNYSILLSSEHESPIKAKTEMIVQCGARRIVINPLFSNAGNTPNNVHKFARFLHPGQSAIASFIGPLTWGNVPLLYFTRTTPTPDHPSSLRLIATGTSLPPSTNRIVAKRIILTGHPYKINKRVVTVRYMFFNDGDVKWFKSLPLWTKRGRSGFIKESLGTHGYFKATFDGKISPMDAVADSTCTNSLLHAQTSSTLVQLPFPAESSGIFASTNQRHTLPTAAIMASERGPKAVAAQPRRKAQNGAPIDDEDARAVAEFTEKATQQYGRGDRIRPKSVKDKKLRANIKSLEAKNKQAAIEAKNVEVLLENNAGLLEPEHELERTYRVRQDDIKREVGLETAKKGFELRLDGLGPYDVCEYSRNGRDLLIAGRKGHVATFDWRDGKLGCELQLNETIRDARWLHTSNQKNFAVAQKKCVYIYSGDGVEMHQLKNHSEATHLEYLPYHFLLASVSTAGIIRYTDVSTGQSLPQLYTKLGPATALTQNPHNAILHVGHQKGLVTLWSPNSATPLVKLLPHRGPVRSIAVDKSGTYMVSTSQDRRMSVWDIRMFKEMHSHHLRVPGTTLSISDRNLTAVGYGTQASIYKDDIFLRNQDDQSPPIMPYMGWGGEGLPIGRVRFCPFEDVLGISHDKGFSSILVPGSGEPNPDSLEAGTNPYETSKQRRETEVHALLEKIQPEMIAIDPNFVGNLDLTSHEERQKEYRAQRGEQEPDKVDLLKKRGKGRNSALRRYLRKNGSRNVIDAEKERAREALKNMQKRQIERKEKMKKEYGPALERFARK</sequence>
<feature type="repeat" description="WD" evidence="9">
    <location>
        <begin position="1117"/>
        <end position="1158"/>
    </location>
</feature>
<dbReference type="OrthoDB" id="119302at2759"/>
<dbReference type="SMART" id="SM00785">
    <property type="entry name" value="AARP2CN"/>
    <property type="match status" value="1"/>
</dbReference>
<dbReference type="InterPro" id="IPR030387">
    <property type="entry name" value="G_Bms1/Tsr1_dom"/>
</dbReference>
<evidence type="ECO:0000256" key="4">
    <source>
        <dbReference type="ARBA" id="ARBA00022552"/>
    </source>
</evidence>
<feature type="compositionally biased region" description="Basic residues" evidence="11">
    <location>
        <begin position="7"/>
        <end position="26"/>
    </location>
</feature>
<dbReference type="InterPro" id="IPR040315">
    <property type="entry name" value="WDR46/Utp7"/>
</dbReference>
<evidence type="ECO:0000256" key="8">
    <source>
        <dbReference type="ARBA" id="ARBA00076453"/>
    </source>
</evidence>
<reference evidence="14" key="1">
    <citation type="submission" date="2018-05" db="EMBL/GenBank/DDBJ databases">
        <title>Draft genome sequence of Stemphylium lycopersici strain CIDEFI 213.</title>
        <authorList>
            <person name="Medina R."/>
            <person name="Franco M.E.E."/>
            <person name="Lucentini C.G."/>
            <person name="Saparrat M.C.N."/>
            <person name="Balatti P.A."/>
        </authorList>
    </citation>
    <scope>NUCLEOTIDE SEQUENCE [LARGE SCALE GENOMIC DNA]</scope>
    <source>
        <strain evidence="14">CIDEFI 213</strain>
    </source>
</reference>
<feature type="region of interest" description="Disordered" evidence="11">
    <location>
        <begin position="321"/>
        <end position="343"/>
    </location>
</feature>
<keyword evidence="6" id="KW-0677">Repeat</keyword>
<feature type="region of interest" description="Disordered" evidence="11">
    <location>
        <begin position="381"/>
        <end position="400"/>
    </location>
</feature>
<dbReference type="EMBL" id="QGDH01000003">
    <property type="protein sequence ID" value="RAR16434.1"/>
    <property type="molecule type" value="Genomic_DNA"/>
</dbReference>
<dbReference type="InterPro" id="IPR001680">
    <property type="entry name" value="WD40_rpt"/>
</dbReference>
<evidence type="ECO:0000256" key="11">
    <source>
        <dbReference type="SAM" id="MobiDB-lite"/>
    </source>
</evidence>
<dbReference type="PROSITE" id="PS51714">
    <property type="entry name" value="G_BMS1"/>
    <property type="match status" value="1"/>
</dbReference>
<keyword evidence="7" id="KW-0539">Nucleus</keyword>
<evidence type="ECO:0000256" key="10">
    <source>
        <dbReference type="SAM" id="Coils"/>
    </source>
</evidence>
<accession>A0A364NGH5</accession>
<evidence type="ECO:0000313" key="13">
    <source>
        <dbReference type="EMBL" id="RAR16434.1"/>
    </source>
</evidence>
<keyword evidence="3" id="KW-0690">Ribosome biogenesis</keyword>
<dbReference type="Pfam" id="PF22298">
    <property type="entry name" value="Tsr1_G-like"/>
    <property type="match status" value="1"/>
</dbReference>
<evidence type="ECO:0000256" key="1">
    <source>
        <dbReference type="ARBA" id="ARBA00004099"/>
    </source>
</evidence>
<evidence type="ECO:0000256" key="2">
    <source>
        <dbReference type="ARBA" id="ARBA00004604"/>
    </source>
</evidence>
<dbReference type="PROSITE" id="PS50294">
    <property type="entry name" value="WD_REPEATS_REGION"/>
    <property type="match status" value="1"/>
</dbReference>
<organism evidence="13 14">
    <name type="scientific">Stemphylium lycopersici</name>
    <name type="common">Tomato gray leaf spot disease fungus</name>
    <name type="synonym">Thyrospora lycopersici</name>
    <dbReference type="NCBI Taxonomy" id="183478"/>
    <lineage>
        <taxon>Eukaryota</taxon>
        <taxon>Fungi</taxon>
        <taxon>Dikarya</taxon>
        <taxon>Ascomycota</taxon>
        <taxon>Pezizomycotina</taxon>
        <taxon>Dothideomycetes</taxon>
        <taxon>Pleosporomycetidae</taxon>
        <taxon>Pleosporales</taxon>
        <taxon>Pleosporineae</taxon>
        <taxon>Pleosporaceae</taxon>
        <taxon>Stemphylium</taxon>
    </lineage>
</organism>
<dbReference type="InterPro" id="IPR012952">
    <property type="entry name" value="BING4_C_dom"/>
</dbReference>
<dbReference type="PROSITE" id="PS50082">
    <property type="entry name" value="WD_REPEATS_2"/>
    <property type="match status" value="1"/>
</dbReference>
<dbReference type="Gene3D" id="2.130.10.10">
    <property type="entry name" value="YVTN repeat-like/Quinoprotein amine dehydrogenase"/>
    <property type="match status" value="1"/>
</dbReference>
<dbReference type="SMART" id="SM00320">
    <property type="entry name" value="WD40"/>
    <property type="match status" value="3"/>
</dbReference>
<feature type="region of interest" description="Disordered" evidence="11">
    <location>
        <begin position="412"/>
        <end position="447"/>
    </location>
</feature>
<dbReference type="InterPro" id="IPR007034">
    <property type="entry name" value="BMS1_TSR1_C"/>
</dbReference>
<comment type="subcellular location">
    <subcellularLocation>
        <location evidence="2">Nucleus</location>
        <location evidence="2">Nucleolus</location>
    </subcellularLocation>
</comment>
<feature type="compositionally biased region" description="Basic and acidic residues" evidence="11">
    <location>
        <begin position="1358"/>
        <end position="1372"/>
    </location>
</feature>
<dbReference type="Proteomes" id="UP000249619">
    <property type="component" value="Unassembled WGS sequence"/>
</dbReference>